<keyword evidence="3" id="KW-1185">Reference proteome</keyword>
<organism evidence="2 3">
    <name type="scientific">Desmophyllum pertusum</name>
    <dbReference type="NCBI Taxonomy" id="174260"/>
    <lineage>
        <taxon>Eukaryota</taxon>
        <taxon>Metazoa</taxon>
        <taxon>Cnidaria</taxon>
        <taxon>Anthozoa</taxon>
        <taxon>Hexacorallia</taxon>
        <taxon>Scleractinia</taxon>
        <taxon>Caryophylliina</taxon>
        <taxon>Caryophylliidae</taxon>
        <taxon>Desmophyllum</taxon>
    </lineage>
</organism>
<dbReference type="Proteomes" id="UP001163046">
    <property type="component" value="Unassembled WGS sequence"/>
</dbReference>
<comment type="caution">
    <text evidence="2">The sequence shown here is derived from an EMBL/GenBank/DDBJ whole genome shotgun (WGS) entry which is preliminary data.</text>
</comment>
<dbReference type="SUPFAM" id="SSF49899">
    <property type="entry name" value="Concanavalin A-like lectins/glucanases"/>
    <property type="match status" value="1"/>
</dbReference>
<sequence>MVHIISKGSTLKTSTTNSNARALGDASLYQSYFVCVTESDKGTLIEYGKSLGTSDSGDIYLNLIDSEDTNNVRFYGFGNDANPAKVMDAHLVSRQLTKAECKGDTVKDLVTSLCVQKCHKDCDPLAGCKTASDSPALSDGCNACRVALDVENDKCIPKCPEHKTLTKDKKFKLNQLKDLKWHQICVTWSGFNGVVHYYLDGKNVFSGTSPTRGEIQGGKSITVGSDQHFITEFNLWDRVLDEQEIANNAKKCDGGKGNVIQWHQAYANRKYTTPSVCEVESEDTEQNPGSQNDSVSPPDIESSG</sequence>
<accession>A0A9X0CJJ3</accession>
<dbReference type="AlphaFoldDB" id="A0A9X0CJJ3"/>
<dbReference type="Gene3D" id="2.60.120.200">
    <property type="match status" value="1"/>
</dbReference>
<reference evidence="2" key="1">
    <citation type="submission" date="2023-01" db="EMBL/GenBank/DDBJ databases">
        <title>Genome assembly of the deep-sea coral Lophelia pertusa.</title>
        <authorList>
            <person name="Herrera S."/>
            <person name="Cordes E."/>
        </authorList>
    </citation>
    <scope>NUCLEOTIDE SEQUENCE</scope>
    <source>
        <strain evidence="2">USNM1676648</strain>
        <tissue evidence="2">Polyp</tissue>
    </source>
</reference>
<dbReference type="PANTHER" id="PTHR46549:SF1">
    <property type="entry name" value="MACPF DOMAIN-CONTAINING PROTEIN"/>
    <property type="match status" value="1"/>
</dbReference>
<dbReference type="EMBL" id="MU827322">
    <property type="protein sequence ID" value="KAJ7356389.1"/>
    <property type="molecule type" value="Genomic_DNA"/>
</dbReference>
<feature type="region of interest" description="Disordered" evidence="1">
    <location>
        <begin position="276"/>
        <end position="304"/>
    </location>
</feature>
<dbReference type="InterPro" id="IPR013320">
    <property type="entry name" value="ConA-like_dom_sf"/>
</dbReference>
<dbReference type="Pfam" id="PF13385">
    <property type="entry name" value="Laminin_G_3"/>
    <property type="match status" value="1"/>
</dbReference>
<evidence type="ECO:0000313" key="3">
    <source>
        <dbReference type="Proteomes" id="UP001163046"/>
    </source>
</evidence>
<gene>
    <name evidence="2" type="ORF">OS493_025500</name>
</gene>
<evidence type="ECO:0000256" key="1">
    <source>
        <dbReference type="SAM" id="MobiDB-lite"/>
    </source>
</evidence>
<name>A0A9X0CJJ3_9CNID</name>
<feature type="compositionally biased region" description="Polar residues" evidence="1">
    <location>
        <begin position="286"/>
        <end position="295"/>
    </location>
</feature>
<proteinExistence type="predicted"/>
<protein>
    <submittedName>
        <fullName evidence="2">Uncharacterized protein</fullName>
    </submittedName>
</protein>
<evidence type="ECO:0000313" key="2">
    <source>
        <dbReference type="EMBL" id="KAJ7356389.1"/>
    </source>
</evidence>
<dbReference type="PANTHER" id="PTHR46549">
    <property type="entry name" value="MACPF DOMAIN-CONTAINING PROTEIN"/>
    <property type="match status" value="1"/>
</dbReference>
<dbReference type="OrthoDB" id="10009351at2759"/>